<keyword evidence="7" id="KW-0238">DNA-binding</keyword>
<protein>
    <recommendedName>
        <fullName evidence="11">C2H2-type domain-containing protein</fullName>
    </recommendedName>
</protein>
<evidence type="ECO:0000256" key="4">
    <source>
        <dbReference type="ARBA" id="ARBA00022737"/>
    </source>
</evidence>
<dbReference type="InterPro" id="IPR043359">
    <property type="entry name" value="GLI-like"/>
</dbReference>
<sequence>MIPGSARFAGPESILLHTGANVVDLVSGVTCSGVGLGALGRDAVGDFAARAPYRALGNQQVSPRSGTRRGNFGHLLRQRPASVGGEVGHQPAASLNQVVVRQRPHSEDLQGLSVFHGPEDADDDLEDDEYDDDVFLAGDVHAVDVPGARRQRLSSSGNSFEDGSDEDDGSAVECRWAECGLQFPGRAPLVRHIEKVHVEPRRGEDFSCLWRCCPRGARPFNARYKLLIHMRVHSGEKPNKCPFPGCPKAFSRLENLKIHQRSHTGERPYCCQFAGCSKAFSNSSDRAKHQRTHFDTKPYACQVPGCTKRYTDPSSLRKHVKNHSGKDLAHAQVRRAGSTGSTGSAADSEASLGSDGDVTLDDAIMFPSADDIDQAIREFIPFEEVDKYITEPNGVSGFDLHEPLEFDFDPNFWNCPA</sequence>
<keyword evidence="4" id="KW-0677">Repeat</keyword>
<dbReference type="SUPFAM" id="SSF57667">
    <property type="entry name" value="beta-beta-alpha zinc fingers"/>
    <property type="match status" value="3"/>
</dbReference>
<feature type="region of interest" description="Disordered" evidence="10">
    <location>
        <begin position="334"/>
        <end position="353"/>
    </location>
</feature>
<evidence type="ECO:0000313" key="13">
    <source>
        <dbReference type="Proteomes" id="UP001075354"/>
    </source>
</evidence>
<keyword evidence="13" id="KW-1185">Reference proteome</keyword>
<feature type="domain" description="C2H2-type" evidence="11">
    <location>
        <begin position="299"/>
        <end position="328"/>
    </location>
</feature>
<comment type="similarity">
    <text evidence="2">Belongs to the GLI C2H2-type zinc-finger protein family.</text>
</comment>
<keyword evidence="8" id="KW-0539">Nucleus</keyword>
<dbReference type="SMART" id="SM00355">
    <property type="entry name" value="ZnF_C2H2"/>
    <property type="match status" value="5"/>
</dbReference>
<dbReference type="GO" id="GO:0140297">
    <property type="term" value="F:DNA-binding transcription factor binding"/>
    <property type="evidence" value="ECO:0007669"/>
    <property type="project" value="UniProtKB-ARBA"/>
</dbReference>
<dbReference type="Proteomes" id="UP001075354">
    <property type="component" value="Chromosome 8"/>
</dbReference>
<feature type="region of interest" description="Disordered" evidence="10">
    <location>
        <begin position="147"/>
        <end position="167"/>
    </location>
</feature>
<dbReference type="FunFam" id="3.30.160.60:FF:000019">
    <property type="entry name" value="GLI family zinc finger 3"/>
    <property type="match status" value="1"/>
</dbReference>
<keyword evidence="3" id="KW-0479">Metal-binding</keyword>
<evidence type="ECO:0000256" key="10">
    <source>
        <dbReference type="SAM" id="MobiDB-lite"/>
    </source>
</evidence>
<name>A0AAV7XFX1_9NEOP</name>
<dbReference type="Gene3D" id="3.30.160.60">
    <property type="entry name" value="Classic Zinc Finger"/>
    <property type="match status" value="5"/>
</dbReference>
<comment type="subcellular location">
    <subcellularLocation>
        <location evidence="1">Nucleus</location>
    </subcellularLocation>
</comment>
<dbReference type="GO" id="GO:0008270">
    <property type="term" value="F:zinc ion binding"/>
    <property type="evidence" value="ECO:0007669"/>
    <property type="project" value="UniProtKB-KW"/>
</dbReference>
<evidence type="ECO:0000256" key="8">
    <source>
        <dbReference type="ARBA" id="ARBA00023242"/>
    </source>
</evidence>
<evidence type="ECO:0000256" key="1">
    <source>
        <dbReference type="ARBA" id="ARBA00004123"/>
    </source>
</evidence>
<dbReference type="PANTHER" id="PTHR45718">
    <property type="entry name" value="TRANSCRIPTIONAL ACTIVATOR CUBITUS INTERRUPTUS"/>
    <property type="match status" value="1"/>
</dbReference>
<dbReference type="GO" id="GO:0000122">
    <property type="term" value="P:negative regulation of transcription by RNA polymerase II"/>
    <property type="evidence" value="ECO:0007669"/>
    <property type="project" value="UniProtKB-ARBA"/>
</dbReference>
<feature type="domain" description="C2H2-type" evidence="11">
    <location>
        <begin position="210"/>
        <end position="238"/>
    </location>
</feature>
<dbReference type="InterPro" id="IPR056436">
    <property type="entry name" value="Znf-C2H2_ZIC1-5/GLI1-3-like"/>
</dbReference>
<evidence type="ECO:0000256" key="6">
    <source>
        <dbReference type="ARBA" id="ARBA00022833"/>
    </source>
</evidence>
<evidence type="ECO:0000256" key="7">
    <source>
        <dbReference type="ARBA" id="ARBA00023125"/>
    </source>
</evidence>
<reference evidence="12" key="1">
    <citation type="submission" date="2022-12" db="EMBL/GenBank/DDBJ databases">
        <title>Chromosome-level genome assembly of the bean flower thrips Megalurothrips usitatus.</title>
        <authorList>
            <person name="Ma L."/>
            <person name="Liu Q."/>
            <person name="Li H."/>
            <person name="Cai W."/>
        </authorList>
    </citation>
    <scope>NUCLEOTIDE SEQUENCE</scope>
    <source>
        <strain evidence="12">Cailab_2022a</strain>
    </source>
</reference>
<dbReference type="InterPro" id="IPR036236">
    <property type="entry name" value="Znf_C2H2_sf"/>
</dbReference>
<gene>
    <name evidence="12" type="ORF">ONE63_009832</name>
</gene>
<dbReference type="EMBL" id="JAPTSV010000008">
    <property type="protein sequence ID" value="KAJ1524981.1"/>
    <property type="molecule type" value="Genomic_DNA"/>
</dbReference>
<dbReference type="PANTHER" id="PTHR45718:SF7">
    <property type="entry name" value="C2H2-TYPE DOMAIN-CONTAINING PROTEIN"/>
    <property type="match status" value="1"/>
</dbReference>
<evidence type="ECO:0000259" key="11">
    <source>
        <dbReference type="PROSITE" id="PS50157"/>
    </source>
</evidence>
<accession>A0AAV7XFX1</accession>
<dbReference type="GO" id="GO:0000981">
    <property type="term" value="F:DNA-binding transcription factor activity, RNA polymerase II-specific"/>
    <property type="evidence" value="ECO:0007669"/>
    <property type="project" value="TreeGrafter"/>
</dbReference>
<evidence type="ECO:0000256" key="9">
    <source>
        <dbReference type="PROSITE-ProRule" id="PRU00042"/>
    </source>
</evidence>
<organism evidence="12 13">
    <name type="scientific">Megalurothrips usitatus</name>
    <name type="common">bean blossom thrips</name>
    <dbReference type="NCBI Taxonomy" id="439358"/>
    <lineage>
        <taxon>Eukaryota</taxon>
        <taxon>Metazoa</taxon>
        <taxon>Ecdysozoa</taxon>
        <taxon>Arthropoda</taxon>
        <taxon>Hexapoda</taxon>
        <taxon>Insecta</taxon>
        <taxon>Pterygota</taxon>
        <taxon>Neoptera</taxon>
        <taxon>Paraneoptera</taxon>
        <taxon>Thysanoptera</taxon>
        <taxon>Terebrantia</taxon>
        <taxon>Thripoidea</taxon>
        <taxon>Thripidae</taxon>
        <taxon>Megalurothrips</taxon>
    </lineage>
</organism>
<comment type="caution">
    <text evidence="12">The sequence shown here is derived from an EMBL/GenBank/DDBJ whole genome shotgun (WGS) entry which is preliminary data.</text>
</comment>
<feature type="domain" description="C2H2-type" evidence="11">
    <location>
        <begin position="239"/>
        <end position="268"/>
    </location>
</feature>
<dbReference type="PROSITE" id="PS50157">
    <property type="entry name" value="ZINC_FINGER_C2H2_2"/>
    <property type="match status" value="5"/>
</dbReference>
<dbReference type="InterPro" id="IPR013087">
    <property type="entry name" value="Znf_C2H2_type"/>
</dbReference>
<dbReference type="GO" id="GO:0005634">
    <property type="term" value="C:nucleus"/>
    <property type="evidence" value="ECO:0007669"/>
    <property type="project" value="UniProtKB-SubCell"/>
</dbReference>
<evidence type="ECO:0000256" key="3">
    <source>
        <dbReference type="ARBA" id="ARBA00022723"/>
    </source>
</evidence>
<evidence type="ECO:0000256" key="5">
    <source>
        <dbReference type="ARBA" id="ARBA00022771"/>
    </source>
</evidence>
<dbReference type="Pfam" id="PF23561">
    <property type="entry name" value="zf-C2H2_15"/>
    <property type="match status" value="1"/>
</dbReference>
<dbReference type="AlphaFoldDB" id="A0AAV7XFX1"/>
<dbReference type="PROSITE" id="PS00028">
    <property type="entry name" value="ZINC_FINGER_C2H2_1"/>
    <property type="match status" value="4"/>
</dbReference>
<dbReference type="FunFam" id="3.30.160.60:FF:000031">
    <property type="entry name" value="GLI family zinc finger 3"/>
    <property type="match status" value="1"/>
</dbReference>
<feature type="domain" description="C2H2-type" evidence="11">
    <location>
        <begin position="269"/>
        <end position="298"/>
    </location>
</feature>
<dbReference type="FunFam" id="3.30.160.60:FF:000359">
    <property type="entry name" value="GLIS family zinc finger 2"/>
    <property type="match status" value="1"/>
</dbReference>
<keyword evidence="5 9" id="KW-0863">Zinc-finger</keyword>
<keyword evidence="6" id="KW-0862">Zinc</keyword>
<feature type="domain" description="C2H2-type" evidence="11">
    <location>
        <begin position="172"/>
        <end position="202"/>
    </location>
</feature>
<dbReference type="FunFam" id="3.30.160.60:FF:000048">
    <property type="entry name" value="GLI family zinc finger 3"/>
    <property type="match status" value="1"/>
</dbReference>
<evidence type="ECO:0000256" key="2">
    <source>
        <dbReference type="ARBA" id="ARBA00010831"/>
    </source>
</evidence>
<dbReference type="Pfam" id="PF00096">
    <property type="entry name" value="zf-C2H2"/>
    <property type="match status" value="3"/>
</dbReference>
<feature type="compositionally biased region" description="Low complexity" evidence="10">
    <location>
        <begin position="336"/>
        <end position="346"/>
    </location>
</feature>
<proteinExistence type="inferred from homology"/>
<dbReference type="GO" id="GO:0000978">
    <property type="term" value="F:RNA polymerase II cis-regulatory region sequence-specific DNA binding"/>
    <property type="evidence" value="ECO:0007669"/>
    <property type="project" value="TreeGrafter"/>
</dbReference>
<evidence type="ECO:0000313" key="12">
    <source>
        <dbReference type="EMBL" id="KAJ1524981.1"/>
    </source>
</evidence>